<dbReference type="RefSeq" id="WP_039742849.1">
    <property type="nucleotide sequence ID" value="NZ_JTCM02000049.1"/>
</dbReference>
<dbReference type="Pfam" id="PF13384">
    <property type="entry name" value="HTH_23"/>
    <property type="match status" value="1"/>
</dbReference>
<organism evidence="3 4">
    <name type="scientific">Hassallia byssoidea VB512170</name>
    <dbReference type="NCBI Taxonomy" id="1304833"/>
    <lineage>
        <taxon>Bacteria</taxon>
        <taxon>Bacillati</taxon>
        <taxon>Cyanobacteriota</taxon>
        <taxon>Cyanophyceae</taxon>
        <taxon>Nostocales</taxon>
        <taxon>Tolypothrichaceae</taxon>
        <taxon>Hassallia</taxon>
    </lineage>
</organism>
<feature type="region of interest" description="Disordered" evidence="1">
    <location>
        <begin position="540"/>
        <end position="560"/>
    </location>
</feature>
<dbReference type="InterPro" id="IPR012337">
    <property type="entry name" value="RNaseH-like_sf"/>
</dbReference>
<dbReference type="SUPFAM" id="SSF50610">
    <property type="entry name" value="mu transposase, C-terminal domain"/>
    <property type="match status" value="1"/>
</dbReference>
<comment type="caution">
    <text evidence="3">The sequence shown here is derived from an EMBL/GenBank/DDBJ whole genome shotgun (WGS) entry which is preliminary data.</text>
</comment>
<evidence type="ECO:0000259" key="2">
    <source>
        <dbReference type="PROSITE" id="PS50994"/>
    </source>
</evidence>
<dbReference type="PANTHER" id="PTHR35004">
    <property type="entry name" value="TRANSPOSASE RV3428C-RELATED"/>
    <property type="match status" value="1"/>
</dbReference>
<dbReference type="InterPro" id="IPR009004">
    <property type="entry name" value="Transposase_Mu_C"/>
</dbReference>
<dbReference type="PROSITE" id="PS50994">
    <property type="entry name" value="INTEGRASE"/>
    <property type="match status" value="1"/>
</dbReference>
<proteinExistence type="predicted"/>
<evidence type="ECO:0000313" key="4">
    <source>
        <dbReference type="Proteomes" id="UP000031549"/>
    </source>
</evidence>
<dbReference type="InterPro" id="IPR009057">
    <property type="entry name" value="Homeodomain-like_sf"/>
</dbReference>
<evidence type="ECO:0000256" key="1">
    <source>
        <dbReference type="SAM" id="MobiDB-lite"/>
    </source>
</evidence>
<dbReference type="EMBL" id="JTCM02000049">
    <property type="protein sequence ID" value="NEU74748.1"/>
    <property type="molecule type" value="Genomic_DNA"/>
</dbReference>
<feature type="domain" description="Integrase catalytic" evidence="2">
    <location>
        <begin position="185"/>
        <end position="394"/>
    </location>
</feature>
<gene>
    <name evidence="3" type="ORF">PI95_019850</name>
</gene>
<accession>A0A846HCT4</accession>
<dbReference type="Proteomes" id="UP000031549">
    <property type="component" value="Unassembled WGS sequence"/>
</dbReference>
<keyword evidence="4" id="KW-1185">Reference proteome</keyword>
<dbReference type="Gene3D" id="3.30.420.10">
    <property type="entry name" value="Ribonuclease H-like superfamily/Ribonuclease H"/>
    <property type="match status" value="1"/>
</dbReference>
<dbReference type="InterPro" id="IPR015378">
    <property type="entry name" value="Transposase-like_Mu_C"/>
</dbReference>
<evidence type="ECO:0000313" key="3">
    <source>
        <dbReference type="EMBL" id="NEU74748.1"/>
    </source>
</evidence>
<dbReference type="SUPFAM" id="SSF46689">
    <property type="entry name" value="Homeodomain-like"/>
    <property type="match status" value="1"/>
</dbReference>
<dbReference type="AlphaFoldDB" id="A0A846HCT4"/>
<protein>
    <submittedName>
        <fullName evidence="3">DDE-type integrase/transposase/recombinase</fullName>
    </submittedName>
</protein>
<reference evidence="3 4" key="1">
    <citation type="journal article" date="2015" name="Genome Announc.">
        <title>Draft Genome Sequence of Cyanobacterium Hassallia byssoidea Strain VB512170, Isolated from Monuments in India.</title>
        <authorList>
            <person name="Singh D."/>
            <person name="Chandrababunaidu M.M."/>
            <person name="Panda A."/>
            <person name="Sen D."/>
            <person name="Bhattacharyya S."/>
            <person name="Adhikary S.P."/>
            <person name="Tripathy S."/>
        </authorList>
    </citation>
    <scope>NUCLEOTIDE SEQUENCE [LARGE SCALE GENOMIC DNA]</scope>
    <source>
        <strain evidence="3 4">VB512170</strain>
    </source>
</reference>
<dbReference type="InterPro" id="IPR036397">
    <property type="entry name" value="RNaseH_sf"/>
</dbReference>
<dbReference type="Pfam" id="PF09299">
    <property type="entry name" value="Mu-transpos_C"/>
    <property type="match status" value="1"/>
</dbReference>
<dbReference type="InterPro" id="IPR001584">
    <property type="entry name" value="Integrase_cat-core"/>
</dbReference>
<name>A0A846HCT4_9CYAN</name>
<dbReference type="GO" id="GO:0015074">
    <property type="term" value="P:DNA integration"/>
    <property type="evidence" value="ECO:0007669"/>
    <property type="project" value="InterPro"/>
</dbReference>
<sequence length="584" mass="66547">MNSQQNPDLAVHTSAIPTEGLQEESDKPLERNVIVTALSEEAQLKLEVIQSLLEKSDRTTYGQKLKEAAEKLSVSVRTVQRLVKKWEQDGVVGFTQTGRADKGRHRIGEFWENFILKTYREGNKGSKRMTPKQVALRVQAKARELEDSKPPNYRTVLRVLAPVLEKQEKAKSIRSPGWRGTTLSVKTREGKDLSVDYSNHVWQCDHTRVDVLLVDQHGQLLSRPWLTTVIDTYSRCIMGINLGFDAPSSVVVALALRHAILPKQYGSEYKLHCEWGTYGKPEHFYTDGGKDFRSNHLSQIGAQLGFVCHLRDRPSEGGVVERPFKTLNDQLFSTLPGYTGSNVQERPEDAEKDARLTLRELEQLLVRYLVDRYNQSIDARMGDQTRFERWEAGLPTVPVPIPERDLDICLMKQSRRTVQRGGCLQFQNLMYQGEYLAGYAGETVNLRFDPRDITTILVYRQENNQEVFLTRAHAQGLETEQLALDEAEAASRRLRTAGKTISNQSLLQEVVDRDALVATKKSRKERQKLEQAVLRSAGVDESKTESLSSQVVEPDEVESTAEINSQYEDMEVWDYEQLREEYGF</sequence>
<dbReference type="SUPFAM" id="SSF53098">
    <property type="entry name" value="Ribonuclease H-like"/>
    <property type="match status" value="1"/>
</dbReference>
<dbReference type="PANTHER" id="PTHR35004:SF6">
    <property type="entry name" value="TRANSPOSASE"/>
    <property type="match status" value="1"/>
</dbReference>
<dbReference type="GO" id="GO:0003676">
    <property type="term" value="F:nucleic acid binding"/>
    <property type="evidence" value="ECO:0007669"/>
    <property type="project" value="InterPro"/>
</dbReference>
<dbReference type="Gene3D" id="2.30.30.130">
    <property type="entry name" value="Transposase, Mu, C-terminal"/>
    <property type="match status" value="1"/>
</dbReference>